<accession>A0A7K0BSF4</accession>
<sequence>MSLDDDLRDAVQQRLTERLERAAQRRDKRAQQLSELSERRQHGLRARHAAKLNRAAGAPPQDTGQGHA</sequence>
<name>A0A7K0BSF4_9ACTN</name>
<comment type="caution">
    <text evidence="2">The sequence shown here is derived from an EMBL/GenBank/DDBJ whole genome shotgun (WGS) entry which is preliminary data.</text>
</comment>
<proteinExistence type="predicted"/>
<evidence type="ECO:0000313" key="3">
    <source>
        <dbReference type="Proteomes" id="UP000487268"/>
    </source>
</evidence>
<dbReference type="EMBL" id="WEGH01000001">
    <property type="protein sequence ID" value="MQY04128.1"/>
    <property type="molecule type" value="Genomic_DNA"/>
</dbReference>
<dbReference type="Proteomes" id="UP000487268">
    <property type="component" value="Unassembled WGS sequence"/>
</dbReference>
<protein>
    <submittedName>
        <fullName evidence="2">Uncharacterized protein</fullName>
    </submittedName>
</protein>
<reference evidence="2 3" key="1">
    <citation type="submission" date="2019-10" db="EMBL/GenBank/DDBJ databases">
        <title>Actinomadura rubteroloni sp. nov. and Actinomadura macrotermitis sp. nov., isolated from the gut of fungus growing-termite Macrotermes natalensis.</title>
        <authorList>
            <person name="Benndorf R."/>
            <person name="Martin K."/>
            <person name="Kuefner M."/>
            <person name="De Beer W."/>
            <person name="Kaster A.-K."/>
            <person name="Vollmers J."/>
            <person name="Poulsen M."/>
            <person name="Beemelmanns C."/>
        </authorList>
    </citation>
    <scope>NUCLEOTIDE SEQUENCE [LARGE SCALE GENOMIC DNA]</scope>
    <source>
        <strain evidence="2 3">RB68</strain>
    </source>
</reference>
<dbReference type="RefSeq" id="WP_153531938.1">
    <property type="nucleotide sequence ID" value="NZ_WEGH01000001.1"/>
</dbReference>
<gene>
    <name evidence="2" type="ORF">ACRB68_21790</name>
</gene>
<keyword evidence="3" id="KW-1185">Reference proteome</keyword>
<feature type="region of interest" description="Disordered" evidence="1">
    <location>
        <begin position="20"/>
        <end position="68"/>
    </location>
</feature>
<feature type="compositionally biased region" description="Basic residues" evidence="1">
    <location>
        <begin position="42"/>
        <end position="51"/>
    </location>
</feature>
<evidence type="ECO:0000313" key="2">
    <source>
        <dbReference type="EMBL" id="MQY04128.1"/>
    </source>
</evidence>
<dbReference type="AlphaFoldDB" id="A0A7K0BSF4"/>
<evidence type="ECO:0000256" key="1">
    <source>
        <dbReference type="SAM" id="MobiDB-lite"/>
    </source>
</evidence>
<organism evidence="2 3">
    <name type="scientific">Actinomadura macrotermitis</name>
    <dbReference type="NCBI Taxonomy" id="2585200"/>
    <lineage>
        <taxon>Bacteria</taxon>
        <taxon>Bacillati</taxon>
        <taxon>Actinomycetota</taxon>
        <taxon>Actinomycetes</taxon>
        <taxon>Streptosporangiales</taxon>
        <taxon>Thermomonosporaceae</taxon>
        <taxon>Actinomadura</taxon>
    </lineage>
</organism>